<dbReference type="CDD" id="cd02440">
    <property type="entry name" value="AdoMet_MTases"/>
    <property type="match status" value="1"/>
</dbReference>
<keyword evidence="1" id="KW-1133">Transmembrane helix</keyword>
<keyword evidence="1" id="KW-0472">Membrane</keyword>
<gene>
    <name evidence="2" type="ORF">UT23_C0005G0045</name>
</gene>
<keyword evidence="1" id="KW-0812">Transmembrane</keyword>
<dbReference type="AlphaFoldDB" id="A0A0G0M4B9"/>
<dbReference type="Gene3D" id="3.40.50.150">
    <property type="entry name" value="Vaccinia Virus protein VP39"/>
    <property type="match status" value="1"/>
</dbReference>
<dbReference type="InterPro" id="IPR029063">
    <property type="entry name" value="SAM-dependent_MTases_sf"/>
</dbReference>
<dbReference type="Proteomes" id="UP000034325">
    <property type="component" value="Unassembled WGS sequence"/>
</dbReference>
<proteinExistence type="predicted"/>
<evidence type="ECO:0000313" key="2">
    <source>
        <dbReference type="EMBL" id="KKQ98122.1"/>
    </source>
</evidence>
<evidence type="ECO:0000313" key="3">
    <source>
        <dbReference type="Proteomes" id="UP000034325"/>
    </source>
</evidence>
<dbReference type="GO" id="GO:0032259">
    <property type="term" value="P:methylation"/>
    <property type="evidence" value="ECO:0007669"/>
    <property type="project" value="UniProtKB-KW"/>
</dbReference>
<keyword evidence="2" id="KW-0489">Methyltransferase</keyword>
<dbReference type="PANTHER" id="PTHR43861">
    <property type="entry name" value="TRANS-ACONITATE 2-METHYLTRANSFERASE-RELATED"/>
    <property type="match status" value="1"/>
</dbReference>
<keyword evidence="2" id="KW-0808">Transferase</keyword>
<organism evidence="2 3">
    <name type="scientific">Candidatus Woesebacteria bacterium GW2011_GWA1_39_12</name>
    <dbReference type="NCBI Taxonomy" id="1618549"/>
    <lineage>
        <taxon>Bacteria</taxon>
        <taxon>Candidatus Woeseibacteriota</taxon>
    </lineage>
</organism>
<dbReference type="GO" id="GO:0008168">
    <property type="term" value="F:methyltransferase activity"/>
    <property type="evidence" value="ECO:0007669"/>
    <property type="project" value="UniProtKB-KW"/>
</dbReference>
<name>A0A0G0M4B9_9BACT</name>
<dbReference type="SUPFAM" id="SSF53335">
    <property type="entry name" value="S-adenosyl-L-methionine-dependent methyltransferases"/>
    <property type="match status" value="1"/>
</dbReference>
<sequence>MLKTNECNACGSTDLYKYCRLGKYVFYKCRRCGLVLFANPPSERQMNRFYSYTDNDKLQDEISKVNPLLGKFRRHSVLMKPAYFWGNYINKDRARAICKIFKSKKDLLDVGCGPGDFLNEMQKNHWHVYGTEIGDNLVIQAQSKIGKKNIYKGKINKLVSKLEKLKINQITLWHVFEHIYDIESTLKNLNKILQIKGWLTLEVPHSESLNFKLFKNKWTLLMVPQHLHFWNEDSLRLILKKFGYEIKKIEYPIHFPFIFASSIIKADKYMFILLPLILPFSVLISVFFSLIKRGDIIRVYAQKRS</sequence>
<reference evidence="2 3" key="1">
    <citation type="journal article" date="2015" name="Nature">
        <title>rRNA introns, odd ribosomes, and small enigmatic genomes across a large radiation of phyla.</title>
        <authorList>
            <person name="Brown C.T."/>
            <person name="Hug L.A."/>
            <person name="Thomas B.C."/>
            <person name="Sharon I."/>
            <person name="Castelle C.J."/>
            <person name="Singh A."/>
            <person name="Wilkins M.J."/>
            <person name="Williams K.H."/>
            <person name="Banfield J.F."/>
        </authorList>
    </citation>
    <scope>NUCLEOTIDE SEQUENCE [LARGE SCALE GENOMIC DNA]</scope>
</reference>
<feature type="transmembrane region" description="Helical" evidence="1">
    <location>
        <begin position="269"/>
        <end position="291"/>
    </location>
</feature>
<dbReference type="PANTHER" id="PTHR43861:SF6">
    <property type="entry name" value="METHYLTRANSFERASE TYPE 11"/>
    <property type="match status" value="1"/>
</dbReference>
<protein>
    <submittedName>
        <fullName evidence="2">Methyltransferase type 11</fullName>
    </submittedName>
</protein>
<accession>A0A0G0M4B9</accession>
<comment type="caution">
    <text evidence="2">The sequence shown here is derived from an EMBL/GenBank/DDBJ whole genome shotgun (WGS) entry which is preliminary data.</text>
</comment>
<evidence type="ECO:0000256" key="1">
    <source>
        <dbReference type="SAM" id="Phobius"/>
    </source>
</evidence>
<dbReference type="EMBL" id="LBWA01000005">
    <property type="protein sequence ID" value="KKQ98122.1"/>
    <property type="molecule type" value="Genomic_DNA"/>
</dbReference>
<dbReference type="Pfam" id="PF13489">
    <property type="entry name" value="Methyltransf_23"/>
    <property type="match status" value="1"/>
</dbReference>